<evidence type="ECO:0000313" key="2">
    <source>
        <dbReference type="EMBL" id="QNR25196.1"/>
    </source>
</evidence>
<protein>
    <submittedName>
        <fullName evidence="2">Crp/Fnr family transcriptional regulator</fullName>
    </submittedName>
</protein>
<feature type="domain" description="Cyclic nucleotide-binding" evidence="1">
    <location>
        <begin position="29"/>
        <end position="116"/>
    </location>
</feature>
<sequence>MTDFKSFFTQLCPIEEDNWRAFEKLFKPKQLKKGEYFIEAGEQARDIAFLEEGIIRAFYRNEKAQEYNKHFFLNPCFIGGYTSLITKQTNYINQEALSDCRLLVANYIEILELYEKAPDIERGARILAEQFFVQKEQREVEIVLLDAEERYLKFQKEFPQLEQQIAQYHIASYLGISPTQLSRIRRKLAGK</sequence>
<organism evidence="2 3">
    <name type="scientific">Croceimicrobium hydrocarbonivorans</name>
    <dbReference type="NCBI Taxonomy" id="2761580"/>
    <lineage>
        <taxon>Bacteria</taxon>
        <taxon>Pseudomonadati</taxon>
        <taxon>Bacteroidota</taxon>
        <taxon>Flavobacteriia</taxon>
        <taxon>Flavobacteriales</taxon>
        <taxon>Owenweeksiaceae</taxon>
        <taxon>Croceimicrobium</taxon>
    </lineage>
</organism>
<dbReference type="InterPro" id="IPR000595">
    <property type="entry name" value="cNMP-bd_dom"/>
</dbReference>
<dbReference type="Gene3D" id="2.60.120.10">
    <property type="entry name" value="Jelly Rolls"/>
    <property type="match status" value="1"/>
</dbReference>
<dbReference type="SUPFAM" id="SSF51206">
    <property type="entry name" value="cAMP-binding domain-like"/>
    <property type="match status" value="1"/>
</dbReference>
<dbReference type="KEGG" id="chyd:H4K34_04975"/>
<dbReference type="EMBL" id="CP060139">
    <property type="protein sequence ID" value="QNR25196.1"/>
    <property type="molecule type" value="Genomic_DNA"/>
</dbReference>
<name>A0A7H0VHJ8_9FLAO</name>
<dbReference type="AlphaFoldDB" id="A0A7H0VHJ8"/>
<dbReference type="InterPro" id="IPR014710">
    <property type="entry name" value="RmlC-like_jellyroll"/>
</dbReference>
<keyword evidence="3" id="KW-1185">Reference proteome</keyword>
<evidence type="ECO:0000259" key="1">
    <source>
        <dbReference type="Pfam" id="PF00027"/>
    </source>
</evidence>
<dbReference type="InterPro" id="IPR018490">
    <property type="entry name" value="cNMP-bd_dom_sf"/>
</dbReference>
<proteinExistence type="predicted"/>
<evidence type="ECO:0000313" key="3">
    <source>
        <dbReference type="Proteomes" id="UP000516305"/>
    </source>
</evidence>
<dbReference type="RefSeq" id="WP_210759722.1">
    <property type="nucleotide sequence ID" value="NZ_CP060139.1"/>
</dbReference>
<accession>A0A7H0VHJ8</accession>
<dbReference type="Proteomes" id="UP000516305">
    <property type="component" value="Chromosome"/>
</dbReference>
<reference evidence="2 3" key="1">
    <citation type="submission" date="2020-08" db="EMBL/GenBank/DDBJ databases">
        <title>Croceimicrobium hydrocarbonivorans gen. nov., sp. nov., a novel marine bacterium isolated from a bacterial consortium that degrades polyethylene terephthalate.</title>
        <authorList>
            <person name="Liu R."/>
        </authorList>
    </citation>
    <scope>NUCLEOTIDE SEQUENCE [LARGE SCALE GENOMIC DNA]</scope>
    <source>
        <strain evidence="2 3">A20-9</strain>
    </source>
</reference>
<dbReference type="Pfam" id="PF00027">
    <property type="entry name" value="cNMP_binding"/>
    <property type="match status" value="1"/>
</dbReference>
<dbReference type="CDD" id="cd00038">
    <property type="entry name" value="CAP_ED"/>
    <property type="match status" value="1"/>
</dbReference>
<gene>
    <name evidence="2" type="ORF">H4K34_04975</name>
</gene>